<dbReference type="InterPro" id="IPR011009">
    <property type="entry name" value="Kinase-like_dom_sf"/>
</dbReference>
<dbReference type="Pfam" id="PF17667">
    <property type="entry name" value="Pkinase_fungal"/>
    <property type="match status" value="1"/>
</dbReference>
<organism evidence="3 4">
    <name type="scientific">Panaeolus cyanescens</name>
    <dbReference type="NCBI Taxonomy" id="181874"/>
    <lineage>
        <taxon>Eukaryota</taxon>
        <taxon>Fungi</taxon>
        <taxon>Dikarya</taxon>
        <taxon>Basidiomycota</taxon>
        <taxon>Agaricomycotina</taxon>
        <taxon>Agaricomycetes</taxon>
        <taxon>Agaricomycetidae</taxon>
        <taxon>Agaricales</taxon>
        <taxon>Agaricineae</taxon>
        <taxon>Galeropsidaceae</taxon>
        <taxon>Panaeolus</taxon>
    </lineage>
</organism>
<dbReference type="EMBL" id="NHTK01005539">
    <property type="protein sequence ID" value="PPQ76728.1"/>
    <property type="molecule type" value="Genomic_DNA"/>
</dbReference>
<keyword evidence="4" id="KW-1185">Reference proteome</keyword>
<name>A0A409WDX9_9AGAR</name>
<comment type="caution">
    <text evidence="3">The sequence shown here is derived from an EMBL/GenBank/DDBJ whole genome shotgun (WGS) entry which is preliminary data.</text>
</comment>
<dbReference type="PROSITE" id="PS50011">
    <property type="entry name" value="PROTEIN_KINASE_DOM"/>
    <property type="match status" value="1"/>
</dbReference>
<protein>
    <recommendedName>
        <fullName evidence="2">Protein kinase domain-containing protein</fullName>
    </recommendedName>
</protein>
<feature type="region of interest" description="Disordered" evidence="1">
    <location>
        <begin position="483"/>
        <end position="511"/>
    </location>
</feature>
<evidence type="ECO:0000259" key="2">
    <source>
        <dbReference type="PROSITE" id="PS50011"/>
    </source>
</evidence>
<proteinExistence type="predicted"/>
<dbReference type="InterPro" id="IPR040976">
    <property type="entry name" value="Pkinase_fungal"/>
</dbReference>
<dbReference type="Gene3D" id="1.10.510.10">
    <property type="entry name" value="Transferase(Phosphotransferase) domain 1"/>
    <property type="match status" value="1"/>
</dbReference>
<dbReference type="OrthoDB" id="5584477at2759"/>
<dbReference type="STRING" id="181874.A0A409WDX9"/>
<feature type="region of interest" description="Disordered" evidence="1">
    <location>
        <begin position="436"/>
        <end position="465"/>
    </location>
</feature>
<sequence length="511" mass="58533">MSWVDAQDEDETTLSPDFLVTGNGPQFRYQDHEKAWSCCASFIDAHRTDDWAHNRREVEIDWEKQFAGYARQCFIAHPTRIFVYGLCITETRLRLYRYDRCGALHSEWMSYRQKNAHLLVRVLLLLSSSKAADLGFDETVVINEGGKHVFSMRKEDQPVRLTEVSLLWDNMSLFGRATKCWKVVDESNKKTYVLKQQFVDTQQVPEHELLEEVKGIKGVVKDRFLYRMIVEEHGQSIKYVTDVVLLLKALRDAITAHKEAYIDRGVLHRDISANNILYAKDPTNLREGKGYGNLIDFELSIKVNRTTSLCGQYFGTGTRLFHSISLLESEAESRDYHQGYLDDLQAFFWVLIWILIKMLPPIQCVPRMSTDIQQLKRLASFESSPLDAAERKGGWVSLCSEGRAFKFISHEWGPEILEFVGELGSCFHRHETAKSRNPFPSAAVPSVQPEYSTTEQEAPTPSDNYDEVLTLFDNVIKELGKSDSAIKGSNKRRRSSGQGDVERPQTPALRS</sequence>
<reference evidence="3 4" key="1">
    <citation type="journal article" date="2018" name="Evol. Lett.">
        <title>Horizontal gene cluster transfer increased hallucinogenic mushroom diversity.</title>
        <authorList>
            <person name="Reynolds H.T."/>
            <person name="Vijayakumar V."/>
            <person name="Gluck-Thaler E."/>
            <person name="Korotkin H.B."/>
            <person name="Matheny P.B."/>
            <person name="Slot J.C."/>
        </authorList>
    </citation>
    <scope>NUCLEOTIDE SEQUENCE [LARGE SCALE GENOMIC DNA]</scope>
    <source>
        <strain evidence="3 4">2629</strain>
    </source>
</reference>
<accession>A0A409WDX9</accession>
<dbReference type="PROSITE" id="PS00109">
    <property type="entry name" value="PROTEIN_KINASE_TYR"/>
    <property type="match status" value="1"/>
</dbReference>
<dbReference type="PANTHER" id="PTHR38248">
    <property type="entry name" value="FUNK1 6"/>
    <property type="match status" value="1"/>
</dbReference>
<gene>
    <name evidence="3" type="ORF">CVT24_010990</name>
</gene>
<dbReference type="InterPro" id="IPR000719">
    <property type="entry name" value="Prot_kinase_dom"/>
</dbReference>
<dbReference type="GO" id="GO:0004672">
    <property type="term" value="F:protein kinase activity"/>
    <property type="evidence" value="ECO:0007669"/>
    <property type="project" value="InterPro"/>
</dbReference>
<feature type="domain" description="Protein kinase" evidence="2">
    <location>
        <begin position="93"/>
        <end position="451"/>
    </location>
</feature>
<dbReference type="InParanoid" id="A0A409WDX9"/>
<dbReference type="Proteomes" id="UP000284842">
    <property type="component" value="Unassembled WGS sequence"/>
</dbReference>
<dbReference type="AlphaFoldDB" id="A0A409WDX9"/>
<evidence type="ECO:0000313" key="3">
    <source>
        <dbReference type="EMBL" id="PPQ76728.1"/>
    </source>
</evidence>
<evidence type="ECO:0000256" key="1">
    <source>
        <dbReference type="SAM" id="MobiDB-lite"/>
    </source>
</evidence>
<dbReference type="PANTHER" id="PTHR38248:SF2">
    <property type="entry name" value="FUNK1 11"/>
    <property type="match status" value="1"/>
</dbReference>
<evidence type="ECO:0000313" key="4">
    <source>
        <dbReference type="Proteomes" id="UP000284842"/>
    </source>
</evidence>
<dbReference type="InterPro" id="IPR008266">
    <property type="entry name" value="Tyr_kinase_AS"/>
</dbReference>
<feature type="compositionally biased region" description="Polar residues" evidence="1">
    <location>
        <begin position="449"/>
        <end position="463"/>
    </location>
</feature>
<dbReference type="GO" id="GO:0005524">
    <property type="term" value="F:ATP binding"/>
    <property type="evidence" value="ECO:0007669"/>
    <property type="project" value="InterPro"/>
</dbReference>
<dbReference type="SUPFAM" id="SSF56112">
    <property type="entry name" value="Protein kinase-like (PK-like)"/>
    <property type="match status" value="1"/>
</dbReference>